<organism evidence="2 3">
    <name type="scientific">Lasiodiplodia theobromae</name>
    <dbReference type="NCBI Taxonomy" id="45133"/>
    <lineage>
        <taxon>Eukaryota</taxon>
        <taxon>Fungi</taxon>
        <taxon>Dikarya</taxon>
        <taxon>Ascomycota</taxon>
        <taxon>Pezizomycotina</taxon>
        <taxon>Dothideomycetes</taxon>
        <taxon>Dothideomycetes incertae sedis</taxon>
        <taxon>Botryosphaeriales</taxon>
        <taxon>Botryosphaeriaceae</taxon>
        <taxon>Lasiodiplodia</taxon>
    </lineage>
</organism>
<feature type="domain" description="Alcohol dehydrogenase-like N-terminal" evidence="1">
    <location>
        <begin position="2"/>
        <end position="32"/>
    </location>
</feature>
<dbReference type="EMBL" id="VCHE01000308">
    <property type="protein sequence ID" value="KAB2568652.1"/>
    <property type="molecule type" value="Genomic_DNA"/>
</dbReference>
<comment type="caution">
    <text evidence="2">The sequence shown here is derived from an EMBL/GenBank/DDBJ whole genome shotgun (WGS) entry which is preliminary data.</text>
</comment>
<proteinExistence type="predicted"/>
<evidence type="ECO:0000313" key="3">
    <source>
        <dbReference type="Proteomes" id="UP000325902"/>
    </source>
</evidence>
<dbReference type="OrthoDB" id="48317at2759"/>
<sequence>MPYPNILGSDLAGVIEEVGEGVTHLKKGDRVMA</sequence>
<dbReference type="Pfam" id="PF08240">
    <property type="entry name" value="ADH_N"/>
    <property type="match status" value="1"/>
</dbReference>
<reference evidence="2 3" key="1">
    <citation type="journal article" date="2019" name="Sci. Rep.">
        <title>A multi-omics analysis of the grapevine pathogen Lasiodiplodia theobromae reveals that temperature affects the expression of virulence- and pathogenicity-related genes.</title>
        <authorList>
            <person name="Felix C."/>
            <person name="Meneses R."/>
            <person name="Goncalves M.F.M."/>
            <person name="Tilleman L."/>
            <person name="Duarte A.S."/>
            <person name="Jorrin-Novo J.V."/>
            <person name="Van de Peer Y."/>
            <person name="Deforce D."/>
            <person name="Van Nieuwerburgh F."/>
            <person name="Esteves A.C."/>
            <person name="Alves A."/>
        </authorList>
    </citation>
    <scope>NUCLEOTIDE SEQUENCE [LARGE SCALE GENOMIC DNA]</scope>
    <source>
        <strain evidence="2 3">LA-SOL3</strain>
    </source>
</reference>
<dbReference type="InterPro" id="IPR011032">
    <property type="entry name" value="GroES-like_sf"/>
</dbReference>
<evidence type="ECO:0000313" key="2">
    <source>
        <dbReference type="EMBL" id="KAB2568652.1"/>
    </source>
</evidence>
<name>A0A5N5CTK7_9PEZI</name>
<keyword evidence="3" id="KW-1185">Reference proteome</keyword>
<dbReference type="SUPFAM" id="SSF50129">
    <property type="entry name" value="GroES-like"/>
    <property type="match status" value="1"/>
</dbReference>
<dbReference type="AlphaFoldDB" id="A0A5N5CTK7"/>
<gene>
    <name evidence="2" type="primary">ADH1_0</name>
    <name evidence="2" type="ORF">DBV05_g12668</name>
</gene>
<dbReference type="Proteomes" id="UP000325902">
    <property type="component" value="Unassembled WGS sequence"/>
</dbReference>
<dbReference type="Gene3D" id="3.90.180.10">
    <property type="entry name" value="Medium-chain alcohol dehydrogenases, catalytic domain"/>
    <property type="match status" value="1"/>
</dbReference>
<protein>
    <submittedName>
        <fullName evidence="2">Alcohol dehydrogenase 1</fullName>
    </submittedName>
</protein>
<feature type="non-terminal residue" evidence="2">
    <location>
        <position position="33"/>
    </location>
</feature>
<accession>A0A5N5CTK7</accession>
<evidence type="ECO:0000259" key="1">
    <source>
        <dbReference type="Pfam" id="PF08240"/>
    </source>
</evidence>
<dbReference type="InterPro" id="IPR013154">
    <property type="entry name" value="ADH-like_N"/>
</dbReference>